<dbReference type="Proteomes" id="UP000000851">
    <property type="component" value="Chromosome"/>
</dbReference>
<dbReference type="Pfam" id="PF00196">
    <property type="entry name" value="GerE"/>
    <property type="match status" value="1"/>
</dbReference>
<protein>
    <submittedName>
        <fullName evidence="5">Transcriptional regulator, LuxR family</fullName>
    </submittedName>
</protein>
<evidence type="ECO:0000256" key="1">
    <source>
        <dbReference type="ARBA" id="ARBA00023015"/>
    </source>
</evidence>
<dbReference type="GO" id="GO:0006355">
    <property type="term" value="P:regulation of DNA-templated transcription"/>
    <property type="evidence" value="ECO:0007669"/>
    <property type="project" value="InterPro"/>
</dbReference>
<dbReference type="InParanoid" id="C7Q4F3"/>
<dbReference type="RefSeq" id="WP_012787215.1">
    <property type="nucleotide sequence ID" value="NC_013131.1"/>
</dbReference>
<evidence type="ECO:0000256" key="2">
    <source>
        <dbReference type="ARBA" id="ARBA00023125"/>
    </source>
</evidence>
<accession>C7Q4F3</accession>
<dbReference type="PANTHER" id="PTHR44688:SF16">
    <property type="entry name" value="DNA-BINDING TRANSCRIPTIONAL ACTIVATOR DEVR_DOSR"/>
    <property type="match status" value="1"/>
</dbReference>
<dbReference type="STRING" id="479433.Caci_3013"/>
<sequence length="111" mass="12324">MSRADLPEYGEEPTKRELQIVKRLALGQTNIELGRHFKISEYTIKSHLARISAKLGVQGRNAIVAAALEEEWLRLPKALVLAQAEKISQHRRLAKVRSGLGRQSADSGRAA</sequence>
<dbReference type="InterPro" id="IPR036388">
    <property type="entry name" value="WH-like_DNA-bd_sf"/>
</dbReference>
<dbReference type="HOGENOM" id="CLU_2153804_0_0_11"/>
<dbReference type="SMART" id="SM00421">
    <property type="entry name" value="HTH_LUXR"/>
    <property type="match status" value="1"/>
</dbReference>
<dbReference type="GO" id="GO:0003677">
    <property type="term" value="F:DNA binding"/>
    <property type="evidence" value="ECO:0007669"/>
    <property type="project" value="UniProtKB-KW"/>
</dbReference>
<evidence type="ECO:0000256" key="3">
    <source>
        <dbReference type="ARBA" id="ARBA00023163"/>
    </source>
</evidence>
<reference evidence="5 6" key="1">
    <citation type="journal article" date="2009" name="Stand. Genomic Sci.">
        <title>Complete genome sequence of Catenulispora acidiphila type strain (ID 139908).</title>
        <authorList>
            <person name="Copeland A."/>
            <person name="Lapidus A."/>
            <person name="Glavina Del Rio T."/>
            <person name="Nolan M."/>
            <person name="Lucas S."/>
            <person name="Chen F."/>
            <person name="Tice H."/>
            <person name="Cheng J.F."/>
            <person name="Bruce D."/>
            <person name="Goodwin L."/>
            <person name="Pitluck S."/>
            <person name="Mikhailova N."/>
            <person name="Pati A."/>
            <person name="Ivanova N."/>
            <person name="Mavromatis K."/>
            <person name="Chen A."/>
            <person name="Palaniappan K."/>
            <person name="Chain P."/>
            <person name="Land M."/>
            <person name="Hauser L."/>
            <person name="Chang Y.J."/>
            <person name="Jeffries C.D."/>
            <person name="Chertkov O."/>
            <person name="Brettin T."/>
            <person name="Detter J.C."/>
            <person name="Han C."/>
            <person name="Ali Z."/>
            <person name="Tindall B.J."/>
            <person name="Goker M."/>
            <person name="Bristow J."/>
            <person name="Eisen J.A."/>
            <person name="Markowitz V."/>
            <person name="Hugenholtz P."/>
            <person name="Kyrpides N.C."/>
            <person name="Klenk H.P."/>
        </authorList>
    </citation>
    <scope>NUCLEOTIDE SEQUENCE [LARGE SCALE GENOMIC DNA]</scope>
    <source>
        <strain evidence="6">DSM 44928 / JCM 14897 / NBRC 102108 / NRRL B-24433 / ID139908</strain>
    </source>
</reference>
<keyword evidence="1" id="KW-0805">Transcription regulation</keyword>
<dbReference type="SUPFAM" id="SSF46894">
    <property type="entry name" value="C-terminal effector domain of the bipartite response regulators"/>
    <property type="match status" value="1"/>
</dbReference>
<feature type="domain" description="HTH luxR-type" evidence="4">
    <location>
        <begin position="10"/>
        <end position="67"/>
    </location>
</feature>
<dbReference type="eggNOG" id="COG2197">
    <property type="taxonomic scope" value="Bacteria"/>
</dbReference>
<name>C7Q4F3_CATAD</name>
<keyword evidence="3" id="KW-0804">Transcription</keyword>
<evidence type="ECO:0000313" key="5">
    <source>
        <dbReference type="EMBL" id="ACU71922.1"/>
    </source>
</evidence>
<dbReference type="PANTHER" id="PTHR44688">
    <property type="entry name" value="DNA-BINDING TRANSCRIPTIONAL ACTIVATOR DEVR_DOSR"/>
    <property type="match status" value="1"/>
</dbReference>
<keyword evidence="6" id="KW-1185">Reference proteome</keyword>
<dbReference type="Gene3D" id="1.10.10.10">
    <property type="entry name" value="Winged helix-like DNA-binding domain superfamily/Winged helix DNA-binding domain"/>
    <property type="match status" value="1"/>
</dbReference>
<gene>
    <name evidence="5" type="ordered locus">Caci_3013</name>
</gene>
<dbReference type="PRINTS" id="PR00038">
    <property type="entry name" value="HTHLUXR"/>
</dbReference>
<proteinExistence type="predicted"/>
<keyword evidence="2" id="KW-0238">DNA-binding</keyword>
<evidence type="ECO:0000259" key="4">
    <source>
        <dbReference type="SMART" id="SM00421"/>
    </source>
</evidence>
<dbReference type="AlphaFoldDB" id="C7Q4F3"/>
<dbReference type="KEGG" id="cai:Caci_3013"/>
<dbReference type="InterPro" id="IPR016032">
    <property type="entry name" value="Sig_transdc_resp-reg_C-effctor"/>
</dbReference>
<organism evidence="5 6">
    <name type="scientific">Catenulispora acidiphila (strain DSM 44928 / JCM 14897 / NBRC 102108 / NRRL B-24433 / ID139908)</name>
    <dbReference type="NCBI Taxonomy" id="479433"/>
    <lineage>
        <taxon>Bacteria</taxon>
        <taxon>Bacillati</taxon>
        <taxon>Actinomycetota</taxon>
        <taxon>Actinomycetes</taxon>
        <taxon>Catenulisporales</taxon>
        <taxon>Catenulisporaceae</taxon>
        <taxon>Catenulispora</taxon>
    </lineage>
</organism>
<dbReference type="InterPro" id="IPR000792">
    <property type="entry name" value="Tscrpt_reg_LuxR_C"/>
</dbReference>
<evidence type="ECO:0000313" key="6">
    <source>
        <dbReference type="Proteomes" id="UP000000851"/>
    </source>
</evidence>
<dbReference type="EMBL" id="CP001700">
    <property type="protein sequence ID" value="ACU71922.1"/>
    <property type="molecule type" value="Genomic_DNA"/>
</dbReference>